<dbReference type="EMBL" id="JBICYV010000026">
    <property type="protein sequence ID" value="MFG3016153.1"/>
    <property type="molecule type" value="Genomic_DNA"/>
</dbReference>
<feature type="domain" description="HTH cro/C1-type" evidence="1">
    <location>
        <begin position="25"/>
        <end position="80"/>
    </location>
</feature>
<dbReference type="Proteomes" id="UP001604267">
    <property type="component" value="Unassembled WGS sequence"/>
</dbReference>
<evidence type="ECO:0000259" key="1">
    <source>
        <dbReference type="PROSITE" id="PS50943"/>
    </source>
</evidence>
<dbReference type="RefSeq" id="WP_392824606.1">
    <property type="nucleotide sequence ID" value="NZ_JBICYV010000026.1"/>
</dbReference>
<dbReference type="SMART" id="SM00530">
    <property type="entry name" value="HTH_XRE"/>
    <property type="match status" value="1"/>
</dbReference>
<name>A0ABW7BG47_9ACTN</name>
<evidence type="ECO:0000313" key="2">
    <source>
        <dbReference type="EMBL" id="MFG3016153.1"/>
    </source>
</evidence>
<gene>
    <name evidence="2" type="ORF">ACGFZB_38045</name>
</gene>
<dbReference type="Gene3D" id="1.10.260.40">
    <property type="entry name" value="lambda repressor-like DNA-binding domains"/>
    <property type="match status" value="1"/>
</dbReference>
<organism evidence="2 3">
    <name type="scientific">Streptomyces cinerochromogenes</name>
    <dbReference type="NCBI Taxonomy" id="66422"/>
    <lineage>
        <taxon>Bacteria</taxon>
        <taxon>Bacillati</taxon>
        <taxon>Actinomycetota</taxon>
        <taxon>Actinomycetes</taxon>
        <taxon>Kitasatosporales</taxon>
        <taxon>Streptomycetaceae</taxon>
        <taxon>Streptomyces</taxon>
    </lineage>
</organism>
<dbReference type="Pfam" id="PF13560">
    <property type="entry name" value="HTH_31"/>
    <property type="match status" value="1"/>
</dbReference>
<evidence type="ECO:0000313" key="3">
    <source>
        <dbReference type="Proteomes" id="UP001604267"/>
    </source>
</evidence>
<sequence>MGDVVDFQAGPIRDASRGGDYGRVIELARRGRQMTQAALGQALGMSQSAVSRLEKRGQASYNTDVLAAAAAHLQIPPQLVGLADGRTAQVQVRDDDPMHRRTVLGGALAAMAAPVLAAVPDTHDTMGGQAAALRLTTSAYRRLDATTPSRDLADAVDGHIRLIQTITRTAAQDADRARLAAVGSEAASFAGWLAWDKGDHGSARSWYGAAVKAARTARDPLLTAYQTGTLAQFEAHAGNGVQALNLARRARRMLDEKLPAVVDAWLLSVEALGHAAAGDRRSADRALTASRAAAQALTADQEPPPWPWVFSFTPDKVAACRVTCGAHLGLPDWVLAEDVEALTTGHAKQRALLVLDIAAGHLAGGRVEAAFSLASRALEAGLRYRSGRIVERARGLRRSLTTSSPPKVVRDFDERLHGVYL</sequence>
<dbReference type="InterPro" id="IPR001387">
    <property type="entry name" value="Cro/C1-type_HTH"/>
</dbReference>
<dbReference type="InterPro" id="IPR010982">
    <property type="entry name" value="Lambda_DNA-bd_dom_sf"/>
</dbReference>
<reference evidence="2 3" key="1">
    <citation type="submission" date="2024-10" db="EMBL/GenBank/DDBJ databases">
        <title>The Natural Products Discovery Center: Release of the First 8490 Sequenced Strains for Exploring Actinobacteria Biosynthetic Diversity.</title>
        <authorList>
            <person name="Kalkreuter E."/>
            <person name="Kautsar S.A."/>
            <person name="Yang D."/>
            <person name="Bader C.D."/>
            <person name="Teijaro C.N."/>
            <person name="Fluegel L."/>
            <person name="Davis C.M."/>
            <person name="Simpson J.R."/>
            <person name="Lauterbach L."/>
            <person name="Steele A.D."/>
            <person name="Gui C."/>
            <person name="Meng S."/>
            <person name="Li G."/>
            <person name="Viehrig K."/>
            <person name="Ye F."/>
            <person name="Su P."/>
            <person name="Kiefer A.F."/>
            <person name="Nichols A."/>
            <person name="Cepeda A.J."/>
            <person name="Yan W."/>
            <person name="Fan B."/>
            <person name="Jiang Y."/>
            <person name="Adhikari A."/>
            <person name="Zheng C.-J."/>
            <person name="Schuster L."/>
            <person name="Cowan T.M."/>
            <person name="Smanski M.J."/>
            <person name="Chevrette M.G."/>
            <person name="De Carvalho L.P.S."/>
            <person name="Shen B."/>
        </authorList>
    </citation>
    <scope>NUCLEOTIDE SEQUENCE [LARGE SCALE GENOMIC DNA]</scope>
    <source>
        <strain evidence="2 3">NPDC048320</strain>
    </source>
</reference>
<accession>A0ABW7BG47</accession>
<proteinExistence type="predicted"/>
<protein>
    <submittedName>
        <fullName evidence="2">Helix-turn-helix domain-containing protein</fullName>
    </submittedName>
</protein>
<keyword evidence="3" id="KW-1185">Reference proteome</keyword>
<comment type="caution">
    <text evidence="2">The sequence shown here is derived from an EMBL/GenBank/DDBJ whole genome shotgun (WGS) entry which is preliminary data.</text>
</comment>
<dbReference type="PROSITE" id="PS50943">
    <property type="entry name" value="HTH_CROC1"/>
    <property type="match status" value="1"/>
</dbReference>
<dbReference type="CDD" id="cd00093">
    <property type="entry name" value="HTH_XRE"/>
    <property type="match status" value="1"/>
</dbReference>
<dbReference type="SUPFAM" id="SSF47413">
    <property type="entry name" value="lambda repressor-like DNA-binding domains"/>
    <property type="match status" value="1"/>
</dbReference>